<dbReference type="HOGENOM" id="CLU_1539480_0_0_1"/>
<protein>
    <submittedName>
        <fullName evidence="1">Uncharacterized protein</fullName>
    </submittedName>
</protein>
<dbReference type="Proteomes" id="UP000007875">
    <property type="component" value="Unassembled WGS sequence"/>
</dbReference>
<sequence>MNRNVGIVLSTSQDDWDVVRECYVQSFLRYPLYKYMVPDDKKRADFLRAYLDANYEVTVASGNGILLAVKYTTMEINNNECEKSMIIGGVVFVPPSDDGHGWAITDDEPYWEAYEKYGLAKISPDGLEIFTQIRSVGKRKHLQEIIRKSNPDVERTFLRDLSRVFIQGTWKHCL</sequence>
<name>H2ZKJ2_CIOSA</name>
<dbReference type="GeneTree" id="ENSGT00390000016166"/>
<accession>H2ZKJ2</accession>
<dbReference type="AlphaFoldDB" id="H2ZKJ2"/>
<reference evidence="1" key="2">
    <citation type="submission" date="2025-08" db="UniProtKB">
        <authorList>
            <consortium name="Ensembl"/>
        </authorList>
    </citation>
    <scope>IDENTIFICATION</scope>
</reference>
<dbReference type="Ensembl" id="ENSCSAVT00000018305.1">
    <property type="protein sequence ID" value="ENSCSAVP00000018108.1"/>
    <property type="gene ID" value="ENSCSAVG00000010647.1"/>
</dbReference>
<organism evidence="1 2">
    <name type="scientific">Ciona savignyi</name>
    <name type="common">Pacific transparent sea squirt</name>
    <dbReference type="NCBI Taxonomy" id="51511"/>
    <lineage>
        <taxon>Eukaryota</taxon>
        <taxon>Metazoa</taxon>
        <taxon>Chordata</taxon>
        <taxon>Tunicata</taxon>
        <taxon>Ascidiacea</taxon>
        <taxon>Phlebobranchia</taxon>
        <taxon>Cionidae</taxon>
        <taxon>Ciona</taxon>
    </lineage>
</organism>
<evidence type="ECO:0000313" key="2">
    <source>
        <dbReference type="Proteomes" id="UP000007875"/>
    </source>
</evidence>
<reference evidence="2" key="1">
    <citation type="submission" date="2003-08" db="EMBL/GenBank/DDBJ databases">
        <authorList>
            <person name="Birren B."/>
            <person name="Nusbaum C."/>
            <person name="Abebe A."/>
            <person name="Abouelleil A."/>
            <person name="Adekoya E."/>
            <person name="Ait-zahra M."/>
            <person name="Allen N."/>
            <person name="Allen T."/>
            <person name="An P."/>
            <person name="Anderson M."/>
            <person name="Anderson S."/>
            <person name="Arachchi H."/>
            <person name="Armbruster J."/>
            <person name="Bachantsang P."/>
            <person name="Baldwin J."/>
            <person name="Barry A."/>
            <person name="Bayul T."/>
            <person name="Blitshsteyn B."/>
            <person name="Bloom T."/>
            <person name="Blye J."/>
            <person name="Boguslavskiy L."/>
            <person name="Borowsky M."/>
            <person name="Boukhgalter B."/>
            <person name="Brunache A."/>
            <person name="Butler J."/>
            <person name="Calixte N."/>
            <person name="Calvo S."/>
            <person name="Camarata J."/>
            <person name="Campo K."/>
            <person name="Chang J."/>
            <person name="Cheshatsang Y."/>
            <person name="Citroen M."/>
            <person name="Collymore A."/>
            <person name="Considine T."/>
            <person name="Cook A."/>
            <person name="Cooke P."/>
            <person name="Corum B."/>
            <person name="Cuomo C."/>
            <person name="David R."/>
            <person name="Dawoe T."/>
            <person name="Degray S."/>
            <person name="Dodge S."/>
            <person name="Dooley K."/>
            <person name="Dorje P."/>
            <person name="Dorjee K."/>
            <person name="Dorris L."/>
            <person name="Duffey N."/>
            <person name="Dupes A."/>
            <person name="Elkins T."/>
            <person name="Engels R."/>
            <person name="Erickson J."/>
            <person name="Farina A."/>
            <person name="Faro S."/>
            <person name="Ferreira P."/>
            <person name="Fischer H."/>
            <person name="Fitzgerald M."/>
            <person name="Foley K."/>
            <person name="Gage D."/>
            <person name="Galagan J."/>
            <person name="Gearin G."/>
            <person name="Gnerre S."/>
            <person name="Gnirke A."/>
            <person name="Goyette A."/>
            <person name="Graham J."/>
            <person name="Grandbois E."/>
            <person name="Gyaltsen K."/>
            <person name="Hafez N."/>
            <person name="Hagopian D."/>
            <person name="Hagos B."/>
            <person name="Hall J."/>
            <person name="Hatcher B."/>
            <person name="Heller A."/>
            <person name="Higgins H."/>
            <person name="Honan T."/>
            <person name="Horn A."/>
            <person name="Houde N."/>
            <person name="Hughes L."/>
            <person name="Hulme W."/>
            <person name="Husby E."/>
            <person name="Iliev I."/>
            <person name="Jaffe D."/>
            <person name="Jones C."/>
            <person name="Kamal M."/>
            <person name="Kamat A."/>
            <person name="Kamvysselis M."/>
            <person name="Karlsson E."/>
            <person name="Kells C."/>
            <person name="Kieu A."/>
            <person name="Kisner P."/>
            <person name="Kodira C."/>
            <person name="Kulbokas E."/>
            <person name="Labutti K."/>
            <person name="Lama D."/>
            <person name="Landers T."/>
            <person name="Leger J."/>
            <person name="Levine S."/>
            <person name="Lewis D."/>
            <person name="Lewis T."/>
            <person name="Lindblad-toh K."/>
            <person name="Liu X."/>
            <person name="Lokyitsang T."/>
            <person name="Lokyitsang Y."/>
            <person name="Lucien O."/>
            <person name="Lui A."/>
            <person name="Ma L.J."/>
            <person name="Mabbitt R."/>
            <person name="Macdonald J."/>
            <person name="Maclean C."/>
            <person name="Major J."/>
            <person name="Manning J."/>
            <person name="Marabella R."/>
            <person name="Maru K."/>
            <person name="Matthews C."/>
            <person name="Mauceli E."/>
            <person name="Mccarthy M."/>
            <person name="Mcdonough S."/>
            <person name="Mcghee T."/>
            <person name="Meldrim J."/>
            <person name="Meneus L."/>
            <person name="Mesirov J."/>
            <person name="Mihalev A."/>
            <person name="Mihova T."/>
            <person name="Mikkelsen T."/>
            <person name="Mlenga V."/>
            <person name="Moru K."/>
            <person name="Mozes J."/>
            <person name="Mulrain L."/>
            <person name="Munson G."/>
            <person name="Naylor J."/>
            <person name="Newes C."/>
            <person name="Nguyen C."/>
            <person name="Nguyen N."/>
            <person name="Nguyen T."/>
            <person name="Nicol R."/>
            <person name="Nielsen C."/>
            <person name="Nizzari M."/>
            <person name="Norbu C."/>
            <person name="Norbu N."/>
            <person name="O'donnell P."/>
            <person name="Okoawo O."/>
            <person name="O'leary S."/>
            <person name="Omotosho B."/>
            <person name="O'neill K."/>
            <person name="Osman S."/>
            <person name="Parker S."/>
            <person name="Perrin D."/>
            <person name="Phunkhang P."/>
            <person name="Piqani B."/>
            <person name="Purcell S."/>
            <person name="Rachupka T."/>
            <person name="Ramasamy U."/>
            <person name="Rameau R."/>
            <person name="Ray V."/>
            <person name="Raymond C."/>
            <person name="Retta R."/>
            <person name="Richardson S."/>
            <person name="Rise C."/>
            <person name="Rodriguez J."/>
            <person name="Rogers J."/>
            <person name="Rogov P."/>
            <person name="Rutman M."/>
            <person name="Schupbach R."/>
            <person name="Seaman C."/>
            <person name="Settipalli S."/>
            <person name="Sharpe T."/>
            <person name="Sheridan J."/>
            <person name="Sherpa N."/>
            <person name="Shi J."/>
            <person name="Smirnov S."/>
            <person name="Smith C."/>
            <person name="Sougnez C."/>
            <person name="Spencer B."/>
            <person name="Stalker J."/>
            <person name="Stange-thomann N."/>
            <person name="Stavropoulos S."/>
            <person name="Stetson K."/>
            <person name="Stone C."/>
            <person name="Stone S."/>
            <person name="Stubbs M."/>
            <person name="Talamas J."/>
            <person name="Tchuinga P."/>
            <person name="Tenzing P."/>
            <person name="Tesfaye S."/>
            <person name="Theodore J."/>
            <person name="Thoulutsang Y."/>
            <person name="Topham K."/>
            <person name="Towey S."/>
            <person name="Tsamla T."/>
            <person name="Tsomo N."/>
            <person name="Vallee D."/>
            <person name="Vassiliev H."/>
            <person name="Venkataraman V."/>
            <person name="Vinson J."/>
            <person name="Vo A."/>
            <person name="Wade C."/>
            <person name="Wang S."/>
            <person name="Wangchuk T."/>
            <person name="Wangdi T."/>
            <person name="Whittaker C."/>
            <person name="Wilkinson J."/>
            <person name="Wu Y."/>
            <person name="Wyman D."/>
            <person name="Yadav S."/>
            <person name="Yang S."/>
            <person name="Yang X."/>
            <person name="Yeager S."/>
            <person name="Yee E."/>
            <person name="Young G."/>
            <person name="Zainoun J."/>
            <person name="Zembeck L."/>
            <person name="Zimmer A."/>
            <person name="Zody M."/>
            <person name="Lander E."/>
        </authorList>
    </citation>
    <scope>NUCLEOTIDE SEQUENCE [LARGE SCALE GENOMIC DNA]</scope>
</reference>
<keyword evidence="2" id="KW-1185">Reference proteome</keyword>
<reference evidence="1" key="3">
    <citation type="submission" date="2025-09" db="UniProtKB">
        <authorList>
            <consortium name="Ensembl"/>
        </authorList>
    </citation>
    <scope>IDENTIFICATION</scope>
</reference>
<evidence type="ECO:0000313" key="1">
    <source>
        <dbReference type="Ensembl" id="ENSCSAVP00000018108.1"/>
    </source>
</evidence>
<proteinExistence type="predicted"/>